<reference evidence="2 3" key="1">
    <citation type="submission" date="2017-03" db="EMBL/GenBank/DDBJ databases">
        <title>Genome sequence of Geothermobacter sp. EPR-M, Deep-Sea Iron Reducer.</title>
        <authorList>
            <person name="Tully B."/>
            <person name="Savalia P."/>
            <person name="Abuyen K."/>
            <person name="Baughan C."/>
            <person name="Romero E."/>
            <person name="Ronkowski C."/>
            <person name="Torres B."/>
            <person name="Tremblay J."/>
            <person name="Trujillo A."/>
            <person name="Tyler M."/>
            <person name="Perez-Rodriguez I."/>
            <person name="Amend J."/>
        </authorList>
    </citation>
    <scope>NUCLEOTIDE SEQUENCE [LARGE SCALE GENOMIC DNA]</scope>
    <source>
        <strain evidence="2 3">EPR-M</strain>
    </source>
</reference>
<evidence type="ECO:0000313" key="3">
    <source>
        <dbReference type="Proteomes" id="UP000193136"/>
    </source>
</evidence>
<dbReference type="GO" id="GO:0005737">
    <property type="term" value="C:cytoplasm"/>
    <property type="evidence" value="ECO:0007669"/>
    <property type="project" value="TreeGrafter"/>
</dbReference>
<dbReference type="Proteomes" id="UP000193136">
    <property type="component" value="Unassembled WGS sequence"/>
</dbReference>
<sequence>MGYRLRNPSTANQRPGRLLAVGDIHGCDQLLRELLAQVEPTEHDQLVFLGDYIDRGSGSRRVIEQLLALRQAFPQTVFLKGNHEQMLLAYLAGNDEALDFLANGGGRTLENYRTAGQLSIPKEHLDFFIALRNRYETEDFIFVHAGLRPGIPSDRQSEADLLWIRSEFLDSDYDWGKTVVFGHTPQTSPILTTNRIGLDTGAVYGRQLSCCDVLTRKIWTAG</sequence>
<dbReference type="RefSeq" id="WP_085010455.1">
    <property type="nucleotide sequence ID" value="NZ_NAAD01000010.1"/>
</dbReference>
<dbReference type="InterPro" id="IPR029052">
    <property type="entry name" value="Metallo-depent_PP-like"/>
</dbReference>
<dbReference type="InterPro" id="IPR050126">
    <property type="entry name" value="Ap4A_hydrolase"/>
</dbReference>
<evidence type="ECO:0000259" key="1">
    <source>
        <dbReference type="Pfam" id="PF00149"/>
    </source>
</evidence>
<dbReference type="PANTHER" id="PTHR42850:SF4">
    <property type="entry name" value="ZINC-DEPENDENT ENDOPOLYPHOSPHATASE"/>
    <property type="match status" value="1"/>
</dbReference>
<gene>
    <name evidence="2" type="ORF">B5V00_09020</name>
</gene>
<dbReference type="GO" id="GO:0008803">
    <property type="term" value="F:bis(5'-nucleosyl)-tetraphosphatase (symmetrical) activity"/>
    <property type="evidence" value="ECO:0007669"/>
    <property type="project" value="TreeGrafter"/>
</dbReference>
<dbReference type="InterPro" id="IPR006186">
    <property type="entry name" value="Ser/Thr-sp_prot-phosphatase"/>
</dbReference>
<protein>
    <recommendedName>
        <fullName evidence="1">Calcineurin-like phosphoesterase domain-containing protein</fullName>
    </recommendedName>
</protein>
<evidence type="ECO:0000313" key="2">
    <source>
        <dbReference type="EMBL" id="ORJ59806.1"/>
    </source>
</evidence>
<keyword evidence="3" id="KW-1185">Reference proteome</keyword>
<dbReference type="GO" id="GO:0110154">
    <property type="term" value="P:RNA decapping"/>
    <property type="evidence" value="ECO:0007669"/>
    <property type="project" value="TreeGrafter"/>
</dbReference>
<dbReference type="GO" id="GO:0016791">
    <property type="term" value="F:phosphatase activity"/>
    <property type="evidence" value="ECO:0007669"/>
    <property type="project" value="TreeGrafter"/>
</dbReference>
<dbReference type="Pfam" id="PF00149">
    <property type="entry name" value="Metallophos"/>
    <property type="match status" value="1"/>
</dbReference>
<dbReference type="PANTHER" id="PTHR42850">
    <property type="entry name" value="METALLOPHOSPHOESTERASE"/>
    <property type="match status" value="1"/>
</dbReference>
<dbReference type="OrthoDB" id="9807890at2"/>
<organism evidence="2 3">
    <name type="scientific">Geothermobacter hydrogeniphilus</name>
    <dbReference type="NCBI Taxonomy" id="1969733"/>
    <lineage>
        <taxon>Bacteria</taxon>
        <taxon>Pseudomonadati</taxon>
        <taxon>Thermodesulfobacteriota</taxon>
        <taxon>Desulfuromonadia</taxon>
        <taxon>Desulfuromonadales</taxon>
        <taxon>Geothermobacteraceae</taxon>
        <taxon>Geothermobacter</taxon>
    </lineage>
</organism>
<dbReference type="AlphaFoldDB" id="A0A1X0Y3R6"/>
<name>A0A1X0Y3R6_9BACT</name>
<feature type="domain" description="Calcineurin-like phosphoesterase" evidence="1">
    <location>
        <begin position="17"/>
        <end position="187"/>
    </location>
</feature>
<comment type="caution">
    <text evidence="2">The sequence shown here is derived from an EMBL/GenBank/DDBJ whole genome shotgun (WGS) entry which is preliminary data.</text>
</comment>
<dbReference type="PRINTS" id="PR00114">
    <property type="entry name" value="STPHPHTASE"/>
</dbReference>
<proteinExistence type="predicted"/>
<dbReference type="STRING" id="1969733.B5V00_09020"/>
<dbReference type="InterPro" id="IPR004843">
    <property type="entry name" value="Calcineurin-like_PHP"/>
</dbReference>
<accession>A0A1X0Y3R6</accession>
<dbReference type="Gene3D" id="3.60.21.10">
    <property type="match status" value="1"/>
</dbReference>
<dbReference type="SUPFAM" id="SSF56300">
    <property type="entry name" value="Metallo-dependent phosphatases"/>
    <property type="match status" value="1"/>
</dbReference>
<dbReference type="EMBL" id="NAAD01000010">
    <property type="protein sequence ID" value="ORJ59806.1"/>
    <property type="molecule type" value="Genomic_DNA"/>
</dbReference>
<dbReference type="CDD" id="cd00144">
    <property type="entry name" value="MPP_PPP_family"/>
    <property type="match status" value="1"/>
</dbReference>